<dbReference type="Proteomes" id="UP000504632">
    <property type="component" value="Chromosome 9"/>
</dbReference>
<dbReference type="SMART" id="SM00404">
    <property type="entry name" value="PTPc_motif"/>
    <property type="match status" value="1"/>
</dbReference>
<dbReference type="InterPro" id="IPR000242">
    <property type="entry name" value="PTP_cat"/>
</dbReference>
<keyword evidence="3" id="KW-0963">Cytoplasm</keyword>
<dbReference type="InterPro" id="IPR016130">
    <property type="entry name" value="Tyr_Pase_AS"/>
</dbReference>
<evidence type="ECO:0000256" key="5">
    <source>
        <dbReference type="ARBA" id="ARBA00022801"/>
    </source>
</evidence>
<dbReference type="GeneID" id="115820845"/>
<dbReference type="CTD" id="26469"/>
<dbReference type="Pfam" id="PF00102">
    <property type="entry name" value="Y_phosphatase"/>
    <property type="match status" value="1"/>
</dbReference>
<protein>
    <recommendedName>
        <fullName evidence="2">protein-tyrosine-phosphatase</fullName>
        <ecNumber evidence="2">3.1.3.48</ecNumber>
    </recommendedName>
</protein>
<dbReference type="PROSITE" id="PS50056">
    <property type="entry name" value="TYR_PHOSPHATASE_2"/>
    <property type="match status" value="1"/>
</dbReference>
<evidence type="ECO:0000256" key="6">
    <source>
        <dbReference type="ARBA" id="ARBA00022912"/>
    </source>
</evidence>
<evidence type="ECO:0000256" key="1">
    <source>
        <dbReference type="ARBA" id="ARBA00004496"/>
    </source>
</evidence>
<dbReference type="RefSeq" id="XP_030640399.1">
    <property type="nucleotide sequence ID" value="XM_030784539.1"/>
</dbReference>
<dbReference type="RefSeq" id="XP_030640400.1">
    <property type="nucleotide sequence ID" value="XM_030784540.1"/>
</dbReference>
<dbReference type="InterPro" id="IPR003595">
    <property type="entry name" value="Tyr_Pase_cat"/>
</dbReference>
<reference evidence="12 13" key="1">
    <citation type="submission" date="2025-04" db="UniProtKB">
        <authorList>
            <consortium name="RefSeq"/>
        </authorList>
    </citation>
    <scope>IDENTIFICATION</scope>
</reference>
<dbReference type="InterPro" id="IPR047170">
    <property type="entry name" value="PTN12/18/22"/>
</dbReference>
<evidence type="ECO:0000256" key="8">
    <source>
        <dbReference type="SAM" id="MobiDB-lite"/>
    </source>
</evidence>
<keyword evidence="5" id="KW-0378">Hydrolase</keyword>
<evidence type="ECO:0000256" key="2">
    <source>
        <dbReference type="ARBA" id="ARBA00013064"/>
    </source>
</evidence>
<feature type="domain" description="Tyrosine-protein phosphatase" evidence="9">
    <location>
        <begin position="26"/>
        <end position="290"/>
    </location>
</feature>
<dbReference type="InterPro" id="IPR000387">
    <property type="entry name" value="Tyr_Pase_dom"/>
</dbReference>
<evidence type="ECO:0000259" key="10">
    <source>
        <dbReference type="PROSITE" id="PS50056"/>
    </source>
</evidence>
<dbReference type="SUPFAM" id="SSF52799">
    <property type="entry name" value="(Phosphotyrosine protein) phosphatases II"/>
    <property type="match status" value="1"/>
</dbReference>
<gene>
    <name evidence="12 13" type="primary">LOC115820845</name>
</gene>
<dbReference type="PANTHER" id="PTHR45983:SF4">
    <property type="entry name" value="TYROSINE-PROTEIN PHOSPHATASE NON-RECEPTOR TYPE 18"/>
    <property type="match status" value="1"/>
</dbReference>
<evidence type="ECO:0000259" key="9">
    <source>
        <dbReference type="PROSITE" id="PS50055"/>
    </source>
</evidence>
<accession>A0A6J2W826</accession>
<feature type="domain" description="Tyrosine specific protein phosphatases" evidence="10">
    <location>
        <begin position="204"/>
        <end position="281"/>
    </location>
</feature>
<dbReference type="EC" id="3.1.3.48" evidence="2"/>
<dbReference type="PROSITE" id="PS50055">
    <property type="entry name" value="TYR_PHOSPHATASE_PTP"/>
    <property type="match status" value="1"/>
</dbReference>
<evidence type="ECO:0000313" key="12">
    <source>
        <dbReference type="RefSeq" id="XP_030640399.1"/>
    </source>
</evidence>
<evidence type="ECO:0000313" key="13">
    <source>
        <dbReference type="RefSeq" id="XP_030640400.1"/>
    </source>
</evidence>
<proteinExistence type="inferred from homology"/>
<evidence type="ECO:0000256" key="4">
    <source>
        <dbReference type="ARBA" id="ARBA00022553"/>
    </source>
</evidence>
<comment type="similarity">
    <text evidence="7">Belongs to the protein-tyrosine phosphatase family. Non-receptor class 4 subfamily.</text>
</comment>
<feature type="compositionally biased region" description="Basic and acidic residues" evidence="8">
    <location>
        <begin position="506"/>
        <end position="519"/>
    </location>
</feature>
<evidence type="ECO:0000256" key="7">
    <source>
        <dbReference type="ARBA" id="ARBA00034734"/>
    </source>
</evidence>
<dbReference type="OrthoDB" id="8609993at2759"/>
<keyword evidence="4" id="KW-0597">Phosphoprotein</keyword>
<evidence type="ECO:0000313" key="11">
    <source>
        <dbReference type="Proteomes" id="UP000504632"/>
    </source>
</evidence>
<dbReference type="PANTHER" id="PTHR45983">
    <property type="entry name" value="TYROSINE PHOSPHATSE N18, PUTATIVE-RELATED"/>
    <property type="match status" value="1"/>
</dbReference>
<dbReference type="AlphaFoldDB" id="A0A6J2W826"/>
<comment type="subcellular location">
    <subcellularLocation>
        <location evidence="1">Cytoplasm</location>
    </subcellularLocation>
</comment>
<dbReference type="GO" id="GO:0005737">
    <property type="term" value="C:cytoplasm"/>
    <property type="evidence" value="ECO:0007669"/>
    <property type="project" value="UniProtKB-SubCell"/>
</dbReference>
<organism evidence="11 12">
    <name type="scientific">Chanos chanos</name>
    <name type="common">Milkfish</name>
    <name type="synonym">Mugil chanos</name>
    <dbReference type="NCBI Taxonomy" id="29144"/>
    <lineage>
        <taxon>Eukaryota</taxon>
        <taxon>Metazoa</taxon>
        <taxon>Chordata</taxon>
        <taxon>Craniata</taxon>
        <taxon>Vertebrata</taxon>
        <taxon>Euteleostomi</taxon>
        <taxon>Actinopterygii</taxon>
        <taxon>Neopterygii</taxon>
        <taxon>Teleostei</taxon>
        <taxon>Ostariophysi</taxon>
        <taxon>Gonorynchiformes</taxon>
        <taxon>Chanidae</taxon>
        <taxon>Chanos</taxon>
    </lineage>
</organism>
<dbReference type="InterPro" id="IPR029021">
    <property type="entry name" value="Prot-tyrosine_phosphatase-like"/>
</dbReference>
<dbReference type="Gene3D" id="3.90.190.10">
    <property type="entry name" value="Protein tyrosine phosphatase superfamily"/>
    <property type="match status" value="1"/>
</dbReference>
<feature type="region of interest" description="Disordered" evidence="8">
    <location>
        <begin position="429"/>
        <end position="519"/>
    </location>
</feature>
<dbReference type="FunFam" id="3.90.190.10:FF:000045">
    <property type="entry name" value="Tyrosine-protein phosphatase non-receptor type 12"/>
    <property type="match status" value="1"/>
</dbReference>
<dbReference type="GO" id="GO:0004726">
    <property type="term" value="F:non-membrane spanning protein tyrosine phosphatase activity"/>
    <property type="evidence" value="ECO:0007669"/>
    <property type="project" value="InterPro"/>
</dbReference>
<feature type="compositionally biased region" description="Polar residues" evidence="8">
    <location>
        <begin position="453"/>
        <end position="471"/>
    </location>
</feature>
<sequence length="519" mass="58062">MENHLLKFIEQVRSLKENDTDTDNTVVAEYNRIRQQIPIMKQTLGLTNEAGGLKENVKKNRYKDILPYDQSRVPLTLTLGENESDYINASFIKGATENRTYIATQGPLSNTVVDFWRMIWEYDVKVIVMACREFEMGKKKCECYWAPENETATYGPFVVSHLTESNDEEVIVRTLIVRLHDESRTVSQFQYMAWPDHGIPYKPDGILGMMEKVRVAQGSNSAPTVIHCSAGCGRTGVICVIDYVHDLLLAKKINGDFRIMDIVLELRRQRPSVVQTKEQYIFAFHTVALMFKQALQNTPNHSNNLTKHTSSLYDNVVTPKPRLRFTPSDSVSASAAVSKPILQPRTSYPPPRKMNDTYAVVNKLKPPPSSMTPCPPDTVHLYDNTNLGGQKSPATALYSAVKPKSRAVGNPPPMTNPIYETAVATNQRAAEASEGVGHSGYGLLPGDFRSNNRDSQLFSPATRMPSESNSSADDDYEYVSSPLKDSSGYCPPGSLGFNCRIKKPRGPRDPPAEWSRAEW</sequence>
<keyword evidence="11" id="KW-1185">Reference proteome</keyword>
<name>A0A6J2W826_CHACN</name>
<dbReference type="PRINTS" id="PR00700">
    <property type="entry name" value="PRTYPHPHTASE"/>
</dbReference>
<dbReference type="PROSITE" id="PS00383">
    <property type="entry name" value="TYR_PHOSPHATASE_1"/>
    <property type="match status" value="1"/>
</dbReference>
<dbReference type="SMART" id="SM00194">
    <property type="entry name" value="PTPc"/>
    <property type="match status" value="1"/>
</dbReference>
<evidence type="ECO:0000256" key="3">
    <source>
        <dbReference type="ARBA" id="ARBA00022490"/>
    </source>
</evidence>
<dbReference type="GO" id="GO:0005634">
    <property type="term" value="C:nucleus"/>
    <property type="evidence" value="ECO:0007669"/>
    <property type="project" value="TreeGrafter"/>
</dbReference>
<keyword evidence="6" id="KW-0904">Protein phosphatase</keyword>